<dbReference type="PANTHER" id="PTHR45959">
    <property type="entry name" value="BHLH TRANSCRIPTION FACTOR"/>
    <property type="match status" value="1"/>
</dbReference>
<evidence type="ECO:0000259" key="5">
    <source>
        <dbReference type="Pfam" id="PF22754"/>
    </source>
</evidence>
<comment type="subcellular location">
    <subcellularLocation>
        <location evidence="1">Nucleus</location>
    </subcellularLocation>
</comment>
<evidence type="ECO:0000256" key="3">
    <source>
        <dbReference type="ARBA" id="ARBA00023163"/>
    </source>
</evidence>
<reference evidence="6 7" key="1">
    <citation type="journal article" date="2022" name="Nat. Genet.">
        <title>Improved pea reference genome and pan-genome highlight genomic features and evolutionary characteristics.</title>
        <authorList>
            <person name="Yang T."/>
            <person name="Liu R."/>
            <person name="Luo Y."/>
            <person name="Hu S."/>
            <person name="Wang D."/>
            <person name="Wang C."/>
            <person name="Pandey M.K."/>
            <person name="Ge S."/>
            <person name="Xu Q."/>
            <person name="Li N."/>
            <person name="Li G."/>
            <person name="Huang Y."/>
            <person name="Saxena R.K."/>
            <person name="Ji Y."/>
            <person name="Li M."/>
            <person name="Yan X."/>
            <person name="He Y."/>
            <person name="Liu Y."/>
            <person name="Wang X."/>
            <person name="Xiang C."/>
            <person name="Varshney R.K."/>
            <person name="Ding H."/>
            <person name="Gao S."/>
            <person name="Zong X."/>
        </authorList>
    </citation>
    <scope>NUCLEOTIDE SEQUENCE [LARGE SCALE GENOMIC DNA]</scope>
    <source>
        <strain evidence="6 7">cv. Zhongwan 6</strain>
    </source>
</reference>
<keyword evidence="7" id="KW-1185">Reference proteome</keyword>
<dbReference type="Pfam" id="PF22754">
    <property type="entry name" value="bHLH-TF_ACT-like_plant"/>
    <property type="match status" value="1"/>
</dbReference>
<dbReference type="GO" id="GO:0005634">
    <property type="term" value="C:nucleus"/>
    <property type="evidence" value="ECO:0007669"/>
    <property type="project" value="UniProtKB-SubCell"/>
</dbReference>
<feature type="non-terminal residue" evidence="6">
    <location>
        <position position="245"/>
    </location>
</feature>
<dbReference type="InterPro" id="IPR052610">
    <property type="entry name" value="bHLH_transcription_regulator"/>
</dbReference>
<organism evidence="6 7">
    <name type="scientific">Pisum sativum</name>
    <name type="common">Garden pea</name>
    <name type="synonym">Lathyrus oleraceus</name>
    <dbReference type="NCBI Taxonomy" id="3888"/>
    <lineage>
        <taxon>Eukaryota</taxon>
        <taxon>Viridiplantae</taxon>
        <taxon>Streptophyta</taxon>
        <taxon>Embryophyta</taxon>
        <taxon>Tracheophyta</taxon>
        <taxon>Spermatophyta</taxon>
        <taxon>Magnoliopsida</taxon>
        <taxon>eudicotyledons</taxon>
        <taxon>Gunneridae</taxon>
        <taxon>Pentapetalae</taxon>
        <taxon>rosids</taxon>
        <taxon>fabids</taxon>
        <taxon>Fabales</taxon>
        <taxon>Fabaceae</taxon>
        <taxon>Papilionoideae</taxon>
        <taxon>50 kb inversion clade</taxon>
        <taxon>NPAAA clade</taxon>
        <taxon>Hologalegina</taxon>
        <taxon>IRL clade</taxon>
        <taxon>Fabeae</taxon>
        <taxon>Lathyrus</taxon>
    </lineage>
</organism>
<feature type="domain" description="Plant bHLH transcription factor ACT-like" evidence="5">
    <location>
        <begin position="165"/>
        <end position="221"/>
    </location>
</feature>
<dbReference type="SUPFAM" id="SSF47459">
    <property type="entry name" value="HLH, helix-loop-helix DNA-binding domain"/>
    <property type="match status" value="1"/>
</dbReference>
<dbReference type="EMBL" id="JAMSHJ010000007">
    <property type="protein sequence ID" value="KAI5392403.1"/>
    <property type="molecule type" value="Genomic_DNA"/>
</dbReference>
<dbReference type="Gramene" id="Psat07G0698500-T1">
    <property type="protein sequence ID" value="KAI5392403.1"/>
    <property type="gene ID" value="KIW84_076985"/>
</dbReference>
<dbReference type="InterPro" id="IPR054502">
    <property type="entry name" value="bHLH-TF_ACT-like_plant"/>
</dbReference>
<dbReference type="PANTHER" id="PTHR45959:SF8">
    <property type="entry name" value="PROTEIN, PUTATIVE-RELATED"/>
    <property type="match status" value="1"/>
</dbReference>
<accession>A0A9D4VZN7</accession>
<comment type="caution">
    <text evidence="6">The sequence shown here is derived from an EMBL/GenBank/DDBJ whole genome shotgun (WGS) entry which is preliminary data.</text>
</comment>
<evidence type="ECO:0000313" key="7">
    <source>
        <dbReference type="Proteomes" id="UP001058974"/>
    </source>
</evidence>
<keyword evidence="4" id="KW-0539">Nucleus</keyword>
<sequence length="245" mass="28215">QMRTTKQIQLCRSRELLHKPYYSPQLPFTPSFLSSQLLTSNLRRNILSFFHTLTLTLYYTEIFISEHFTLKLMEESGEKWPSDLEKCDDVILEDGESESVYDEKLLALSAAIGLKKTKLDKASILEKTKHYVEQLQERIKELEQNVGFNNICSNNCRTGNNILPDVKVKVLQKEILLTIHCQKQKSVMLKILTHLESLNLLVQTSNILEFGKFALEITIVAQMGDGYNITMEELLKSLTILIMTK</sequence>
<evidence type="ECO:0000313" key="6">
    <source>
        <dbReference type="EMBL" id="KAI5392403.1"/>
    </source>
</evidence>
<dbReference type="GO" id="GO:0046983">
    <property type="term" value="F:protein dimerization activity"/>
    <property type="evidence" value="ECO:0007669"/>
    <property type="project" value="InterPro"/>
</dbReference>
<keyword evidence="3" id="KW-0804">Transcription</keyword>
<evidence type="ECO:0000256" key="1">
    <source>
        <dbReference type="ARBA" id="ARBA00004123"/>
    </source>
</evidence>
<keyword evidence="2" id="KW-0805">Transcription regulation</keyword>
<dbReference type="Gene3D" id="4.10.280.10">
    <property type="entry name" value="Helix-loop-helix DNA-binding domain"/>
    <property type="match status" value="1"/>
</dbReference>
<evidence type="ECO:0000256" key="4">
    <source>
        <dbReference type="ARBA" id="ARBA00023242"/>
    </source>
</evidence>
<gene>
    <name evidence="6" type="ORF">KIW84_076985</name>
</gene>
<dbReference type="Proteomes" id="UP001058974">
    <property type="component" value="Chromosome 7"/>
</dbReference>
<protein>
    <recommendedName>
        <fullName evidence="5">Plant bHLH transcription factor ACT-like domain-containing protein</fullName>
    </recommendedName>
</protein>
<dbReference type="GO" id="GO:0080090">
    <property type="term" value="P:regulation of primary metabolic process"/>
    <property type="evidence" value="ECO:0007669"/>
    <property type="project" value="UniProtKB-ARBA"/>
</dbReference>
<proteinExistence type="predicted"/>
<evidence type="ECO:0000256" key="2">
    <source>
        <dbReference type="ARBA" id="ARBA00023015"/>
    </source>
</evidence>
<dbReference type="InterPro" id="IPR036638">
    <property type="entry name" value="HLH_DNA-bd_sf"/>
</dbReference>
<name>A0A9D4VZN7_PEA</name>
<dbReference type="AlphaFoldDB" id="A0A9D4VZN7"/>